<dbReference type="Pfam" id="PF03472">
    <property type="entry name" value="Autoind_bind"/>
    <property type="match status" value="1"/>
</dbReference>
<dbReference type="InterPro" id="IPR016032">
    <property type="entry name" value="Sig_transdc_resp-reg_C-effctor"/>
</dbReference>
<dbReference type="SUPFAM" id="SSF46894">
    <property type="entry name" value="C-terminal effector domain of the bipartite response regulators"/>
    <property type="match status" value="1"/>
</dbReference>
<evidence type="ECO:0000256" key="1">
    <source>
        <dbReference type="ARBA" id="ARBA00023015"/>
    </source>
</evidence>
<dbReference type="GO" id="GO:0003677">
    <property type="term" value="F:DNA binding"/>
    <property type="evidence" value="ECO:0007669"/>
    <property type="project" value="UniProtKB-KW"/>
</dbReference>
<keyword evidence="1" id="KW-0805">Transcription regulation</keyword>
<proteinExistence type="predicted"/>
<dbReference type="InterPro" id="IPR036693">
    <property type="entry name" value="TF_LuxR_autoind-bd_dom_sf"/>
</dbReference>
<dbReference type="InterPro" id="IPR000792">
    <property type="entry name" value="Tscrpt_reg_LuxR_C"/>
</dbReference>
<evidence type="ECO:0000256" key="3">
    <source>
        <dbReference type="ARBA" id="ARBA00023163"/>
    </source>
</evidence>
<keyword evidence="3" id="KW-0804">Transcription</keyword>
<protein>
    <submittedName>
        <fullName evidence="4">Uncharacterized protein</fullName>
    </submittedName>
</protein>
<dbReference type="GO" id="GO:0006355">
    <property type="term" value="P:regulation of DNA-templated transcription"/>
    <property type="evidence" value="ECO:0007669"/>
    <property type="project" value="InterPro"/>
</dbReference>
<sequence>MQANLDQVLTKINSLGACTHDIELHARLRSIFSDLQIPSFIFSTFNLDANGTASSYRFLVGCSAEWIQIYQHRHWYSNDPYLQYARFNASPAPGSVIPITSAGQREMRATARQYGFRSNLVVPAHSRATSLLGVLHIANNVEMEDGGEARLLEWQSLLRAISLTLLDMRTAAQHQLMVARFGLDARDLTALQFVLAGEPAQEVARSLGLSVASVYSMYSRINEKLGVNRINEAARLAQQYDLL</sequence>
<gene>
    <name evidence="4" type="ORF">TO10_v1_970011</name>
</gene>
<dbReference type="InterPro" id="IPR036388">
    <property type="entry name" value="WH-like_DNA-bd_sf"/>
</dbReference>
<dbReference type="EMBL" id="LN899827">
    <property type="protein sequence ID" value="CUV47473.1"/>
    <property type="molecule type" value="Genomic_DNA"/>
</dbReference>
<evidence type="ECO:0000256" key="2">
    <source>
        <dbReference type="ARBA" id="ARBA00023125"/>
    </source>
</evidence>
<dbReference type="SUPFAM" id="SSF75516">
    <property type="entry name" value="Pheromone-binding domain of LuxR-like quorum-sensing transcription factors"/>
    <property type="match status" value="1"/>
</dbReference>
<keyword evidence="2" id="KW-0238">DNA-binding</keyword>
<dbReference type="InterPro" id="IPR005143">
    <property type="entry name" value="TF_LuxR_autoind-bd_dom"/>
</dbReference>
<reference evidence="4" key="1">
    <citation type="submission" date="2015-10" db="EMBL/GenBank/DDBJ databases">
        <authorList>
            <person name="Gilbert D.G."/>
        </authorList>
    </citation>
    <scope>NUCLEOTIDE SEQUENCE</scope>
    <source>
        <strain evidence="4">Phyl III-seqv23</strain>
    </source>
</reference>
<name>A0A0S4WKY6_RALSL</name>
<dbReference type="AlphaFoldDB" id="A0A0S4WKY6"/>
<dbReference type="PROSITE" id="PS00622">
    <property type="entry name" value="HTH_LUXR_1"/>
    <property type="match status" value="1"/>
</dbReference>
<accession>A0A0S4WKY6</accession>
<dbReference type="SMART" id="SM00421">
    <property type="entry name" value="HTH_LUXR"/>
    <property type="match status" value="1"/>
</dbReference>
<evidence type="ECO:0000313" key="4">
    <source>
        <dbReference type="EMBL" id="CUV47473.1"/>
    </source>
</evidence>
<dbReference type="Pfam" id="PF00196">
    <property type="entry name" value="GerE"/>
    <property type="match status" value="1"/>
</dbReference>
<dbReference type="Gene3D" id="1.10.10.10">
    <property type="entry name" value="Winged helix-like DNA-binding domain superfamily/Winged helix DNA-binding domain"/>
    <property type="match status" value="1"/>
</dbReference>
<dbReference type="Gene3D" id="3.30.450.80">
    <property type="entry name" value="Transcription factor LuxR-like, autoinducer-binding domain"/>
    <property type="match status" value="1"/>
</dbReference>
<organism evidence="4">
    <name type="scientific">Ralstonia solanacearum</name>
    <name type="common">Pseudomonas solanacearum</name>
    <dbReference type="NCBI Taxonomy" id="305"/>
    <lineage>
        <taxon>Bacteria</taxon>
        <taxon>Pseudomonadati</taxon>
        <taxon>Pseudomonadota</taxon>
        <taxon>Betaproteobacteria</taxon>
        <taxon>Burkholderiales</taxon>
        <taxon>Burkholderiaceae</taxon>
        <taxon>Ralstonia</taxon>
        <taxon>Ralstonia solanacearum species complex</taxon>
    </lineage>
</organism>